<evidence type="ECO:0000256" key="5">
    <source>
        <dbReference type="ARBA" id="ARBA00023163"/>
    </source>
</evidence>
<dbReference type="InterPro" id="IPR044607">
    <property type="entry name" value="RKD-like"/>
</dbReference>
<evidence type="ECO:0000256" key="6">
    <source>
        <dbReference type="ARBA" id="ARBA00023242"/>
    </source>
</evidence>
<evidence type="ECO:0000256" key="7">
    <source>
        <dbReference type="SAM" id="MobiDB-lite"/>
    </source>
</evidence>
<keyword evidence="5" id="KW-0804">Transcription</keyword>
<evidence type="ECO:0000256" key="2">
    <source>
        <dbReference type="ARBA" id="ARBA00023015"/>
    </source>
</evidence>
<sequence>MPTHRVVTMDELTQYLHLPEKAVAKQLGICLTSLKKLCRQHGITRWPYRKLKSLDKKIAKAENGTGVGTEDASQLKIKAEELKREKMAVAFTYGLKEKPEGGGLEFMPGGQAAAAAAAAAGDGVVAKNADGTPIPPPPKPAPKAKKPRTAGAGAGAAGVDEWPLHIGMDGHSPHGIPTPPDEGGHSPLPGGEGDEDLFGDELSRQALDENGMQPLGGGDDEHDDEHTWVAPDGEPLHGDEVAAPAVGKGEEGKEAPVKISVLLPGGIAGAKASGGAGGVEVVSEADLQIASALASSVNTPNSRSSHDTDDSSATAPPAEGGASGAREEGPKAPQQPQFDVEAPGEHAFGHHDLMDSEFFRALPEAHGGEDGGEEHHHVCLDAPMRDEHSPSAASLSSDSTVRDEHMCPLPPETAISTLPSDLAWSDEAHAWFSPDTPDKKEKGGDAASQPPSGEAAATGARSTRSRSSADAAAHSPSKASQQKAA</sequence>
<evidence type="ECO:0000259" key="8">
    <source>
        <dbReference type="PROSITE" id="PS51519"/>
    </source>
</evidence>
<keyword evidence="4" id="KW-0238">DNA-binding</keyword>
<keyword evidence="3" id="KW-0175">Coiled coil</keyword>
<name>A0A7S0W3K5_9CRYP</name>
<dbReference type="PROSITE" id="PS51519">
    <property type="entry name" value="RWP_RK"/>
    <property type="match status" value="1"/>
</dbReference>
<dbReference type="InterPro" id="IPR003035">
    <property type="entry name" value="RWP-RK_dom"/>
</dbReference>
<protein>
    <recommendedName>
        <fullName evidence="8">RWP-RK domain-containing protein</fullName>
    </recommendedName>
</protein>
<organism evidence="9">
    <name type="scientific">Hemiselmis tepida</name>
    <dbReference type="NCBI Taxonomy" id="464990"/>
    <lineage>
        <taxon>Eukaryota</taxon>
        <taxon>Cryptophyceae</taxon>
        <taxon>Cryptomonadales</taxon>
        <taxon>Hemiselmidaceae</taxon>
        <taxon>Hemiselmis</taxon>
    </lineage>
</organism>
<feature type="region of interest" description="Disordered" evidence="7">
    <location>
        <begin position="295"/>
        <end position="348"/>
    </location>
</feature>
<feature type="compositionally biased region" description="Low complexity" evidence="7">
    <location>
        <begin position="390"/>
        <end position="399"/>
    </location>
</feature>
<dbReference type="PANTHER" id="PTHR46373">
    <property type="entry name" value="PROTEIN RKD4"/>
    <property type="match status" value="1"/>
</dbReference>
<dbReference type="AlphaFoldDB" id="A0A7S0W3K5"/>
<feature type="region of interest" description="Disordered" evidence="7">
    <location>
        <begin position="127"/>
        <end position="253"/>
    </location>
</feature>
<dbReference type="EMBL" id="HBFN01031849">
    <property type="protein sequence ID" value="CAD8804772.1"/>
    <property type="molecule type" value="Transcribed_RNA"/>
</dbReference>
<comment type="function">
    <text evidence="1">Putative transcription factor.</text>
</comment>
<evidence type="ECO:0000313" key="9">
    <source>
        <dbReference type="EMBL" id="CAD8804772.1"/>
    </source>
</evidence>
<gene>
    <name evidence="9" type="ORF">HTEP1355_LOCUS18450</name>
</gene>
<keyword evidence="6" id="KW-0539">Nucleus</keyword>
<keyword evidence="2" id="KW-0805">Transcription regulation</keyword>
<feature type="compositionally biased region" description="Low complexity" evidence="7">
    <location>
        <begin position="311"/>
        <end position="320"/>
    </location>
</feature>
<dbReference type="Pfam" id="PF02042">
    <property type="entry name" value="RWP-RK"/>
    <property type="match status" value="1"/>
</dbReference>
<reference evidence="9" key="1">
    <citation type="submission" date="2021-01" db="EMBL/GenBank/DDBJ databases">
        <authorList>
            <person name="Corre E."/>
            <person name="Pelletier E."/>
            <person name="Niang G."/>
            <person name="Scheremetjew M."/>
            <person name="Finn R."/>
            <person name="Kale V."/>
            <person name="Holt S."/>
            <person name="Cochrane G."/>
            <person name="Meng A."/>
            <person name="Brown T."/>
            <person name="Cohen L."/>
        </authorList>
    </citation>
    <scope>NUCLEOTIDE SEQUENCE</scope>
    <source>
        <strain evidence="9">CCMP443</strain>
    </source>
</reference>
<dbReference type="GO" id="GO:0003677">
    <property type="term" value="F:DNA binding"/>
    <property type="evidence" value="ECO:0007669"/>
    <property type="project" value="UniProtKB-KW"/>
</dbReference>
<feature type="compositionally biased region" description="Low complexity" evidence="7">
    <location>
        <begin position="452"/>
        <end position="485"/>
    </location>
</feature>
<proteinExistence type="predicted"/>
<feature type="region of interest" description="Disordered" evidence="7">
    <location>
        <begin position="383"/>
        <end position="485"/>
    </location>
</feature>
<dbReference type="PANTHER" id="PTHR46373:SF2">
    <property type="entry name" value="RWP-RK DOMAIN-CONTAINING PROTEIN"/>
    <property type="match status" value="1"/>
</dbReference>
<dbReference type="GO" id="GO:0003700">
    <property type="term" value="F:DNA-binding transcription factor activity"/>
    <property type="evidence" value="ECO:0007669"/>
    <property type="project" value="InterPro"/>
</dbReference>
<evidence type="ECO:0000256" key="1">
    <source>
        <dbReference type="ARBA" id="ARBA00004049"/>
    </source>
</evidence>
<accession>A0A7S0W3K5</accession>
<evidence type="ECO:0000256" key="3">
    <source>
        <dbReference type="ARBA" id="ARBA00023054"/>
    </source>
</evidence>
<feature type="domain" description="RWP-RK" evidence="8">
    <location>
        <begin position="1"/>
        <end position="75"/>
    </location>
</feature>
<evidence type="ECO:0000256" key="4">
    <source>
        <dbReference type="ARBA" id="ARBA00023125"/>
    </source>
</evidence>